<dbReference type="PANTHER" id="PTHR43798:SF33">
    <property type="entry name" value="HYDROLASE, PUTATIVE (AFU_ORTHOLOGUE AFUA_2G14860)-RELATED"/>
    <property type="match status" value="1"/>
</dbReference>
<dbReference type="Gene3D" id="3.40.50.1820">
    <property type="entry name" value="alpha/beta hydrolase"/>
    <property type="match status" value="1"/>
</dbReference>
<organism evidence="2 3">
    <name type="scientific">Symbiodinium necroappetens</name>
    <dbReference type="NCBI Taxonomy" id="1628268"/>
    <lineage>
        <taxon>Eukaryota</taxon>
        <taxon>Sar</taxon>
        <taxon>Alveolata</taxon>
        <taxon>Dinophyceae</taxon>
        <taxon>Suessiales</taxon>
        <taxon>Symbiodiniaceae</taxon>
        <taxon>Symbiodinium</taxon>
    </lineage>
</organism>
<comment type="caution">
    <text evidence="2">The sequence shown here is derived from an EMBL/GenBank/DDBJ whole genome shotgun (WGS) entry which is preliminary data.</text>
</comment>
<dbReference type="InterPro" id="IPR050266">
    <property type="entry name" value="AB_hydrolase_sf"/>
</dbReference>
<gene>
    <name evidence="2" type="primary">yugF</name>
    <name evidence="2" type="ORF">SNEC2469_LOCUS113</name>
</gene>
<dbReference type="EMBL" id="CAJNJA010000001">
    <property type="protein sequence ID" value="CAE7149359.1"/>
    <property type="molecule type" value="Genomic_DNA"/>
</dbReference>
<name>A0A812ISZ1_9DINO</name>
<reference evidence="2" key="1">
    <citation type="submission" date="2021-02" db="EMBL/GenBank/DDBJ databases">
        <authorList>
            <person name="Dougan E. K."/>
            <person name="Rhodes N."/>
            <person name="Thang M."/>
            <person name="Chan C."/>
        </authorList>
    </citation>
    <scope>NUCLEOTIDE SEQUENCE</scope>
</reference>
<evidence type="ECO:0000313" key="3">
    <source>
        <dbReference type="Proteomes" id="UP000601435"/>
    </source>
</evidence>
<dbReference type="SUPFAM" id="SSF53474">
    <property type="entry name" value="alpha/beta-Hydrolases"/>
    <property type="match status" value="1"/>
</dbReference>
<dbReference type="Pfam" id="PF12697">
    <property type="entry name" value="Abhydrolase_6"/>
    <property type="match status" value="1"/>
</dbReference>
<dbReference type="InterPro" id="IPR000073">
    <property type="entry name" value="AB_hydrolase_1"/>
</dbReference>
<dbReference type="Proteomes" id="UP000601435">
    <property type="component" value="Unassembled WGS sequence"/>
</dbReference>
<dbReference type="PRINTS" id="PR00111">
    <property type="entry name" value="ABHYDROLASE"/>
</dbReference>
<keyword evidence="3" id="KW-1185">Reference proteome</keyword>
<feature type="domain" description="AB hydrolase-1" evidence="1">
    <location>
        <begin position="45"/>
        <end position="280"/>
    </location>
</feature>
<sequence length="290" mass="33300">MGSANTIPDWFWEAVETPAETRSVEVDECDVVYRFYPNPGKRGMLLIHGMHAHSHWWDFIAPQLLDEYEIAAMDLTGMGDSDYRYEYNANLYAEEIKAVLDDAGFDNQCFVVAHSFGGYMAVRAANQYPDRFAALILIDSGIRSPEDPPPDHSMMNVRAKVYPDKENALMRFRLQPPQSCENEYILQYIARNSLMPVEGGGYAWKFDEDFYTAMKDIERQPEDYQNLTVKLGLIYGEDSELFSLNTLAYMRELVPQDFPAVGIEKAQHHVFLDQPLAFVETLRDMCKQLS</sequence>
<dbReference type="OrthoDB" id="6431331at2759"/>
<dbReference type="GO" id="GO:0016020">
    <property type="term" value="C:membrane"/>
    <property type="evidence" value="ECO:0007669"/>
    <property type="project" value="TreeGrafter"/>
</dbReference>
<dbReference type="AlphaFoldDB" id="A0A812ISZ1"/>
<dbReference type="GO" id="GO:0046464">
    <property type="term" value="P:acylglycerol catabolic process"/>
    <property type="evidence" value="ECO:0007669"/>
    <property type="project" value="TreeGrafter"/>
</dbReference>
<evidence type="ECO:0000259" key="1">
    <source>
        <dbReference type="Pfam" id="PF12697"/>
    </source>
</evidence>
<dbReference type="GO" id="GO:0047372">
    <property type="term" value="F:monoacylglycerol lipase activity"/>
    <property type="evidence" value="ECO:0007669"/>
    <property type="project" value="TreeGrafter"/>
</dbReference>
<accession>A0A812ISZ1</accession>
<protein>
    <submittedName>
        <fullName evidence="2">YugF protein</fullName>
    </submittedName>
</protein>
<proteinExistence type="predicted"/>
<dbReference type="PANTHER" id="PTHR43798">
    <property type="entry name" value="MONOACYLGLYCEROL LIPASE"/>
    <property type="match status" value="1"/>
</dbReference>
<evidence type="ECO:0000313" key="2">
    <source>
        <dbReference type="EMBL" id="CAE7149359.1"/>
    </source>
</evidence>
<dbReference type="InterPro" id="IPR029058">
    <property type="entry name" value="AB_hydrolase_fold"/>
</dbReference>